<dbReference type="RefSeq" id="WP_169350840.1">
    <property type="nucleotide sequence ID" value="NZ_JABBJJ010000341.1"/>
</dbReference>
<evidence type="ECO:0000313" key="3">
    <source>
        <dbReference type="EMBL" id="NMO21662.1"/>
    </source>
</evidence>
<feature type="chain" id="PRO_5032691188" evidence="1">
    <location>
        <begin position="26"/>
        <end position="290"/>
    </location>
</feature>
<evidence type="ECO:0000256" key="1">
    <source>
        <dbReference type="SAM" id="SignalP"/>
    </source>
</evidence>
<accession>A0A848LVR8</accession>
<reference evidence="3 4" key="1">
    <citation type="submission" date="2020-04" db="EMBL/GenBank/DDBJ databases">
        <title>Draft genome of Pyxidicoccus fallax type strain.</title>
        <authorList>
            <person name="Whitworth D.E."/>
        </authorList>
    </citation>
    <scope>NUCLEOTIDE SEQUENCE [LARGE SCALE GENOMIC DNA]</scope>
    <source>
        <strain evidence="3 4">DSM 14698</strain>
    </source>
</reference>
<name>A0A848LVR8_9BACT</name>
<dbReference type="InterPro" id="IPR038434">
    <property type="entry name" value="YARHG_sf"/>
</dbReference>
<comment type="caution">
    <text evidence="3">The sequence shown here is derived from an EMBL/GenBank/DDBJ whole genome shotgun (WGS) entry which is preliminary data.</text>
</comment>
<dbReference type="Pfam" id="PF13308">
    <property type="entry name" value="YARHG"/>
    <property type="match status" value="1"/>
</dbReference>
<keyword evidence="1" id="KW-0732">Signal</keyword>
<dbReference type="Gene3D" id="1.20.58.1690">
    <property type="match status" value="1"/>
</dbReference>
<gene>
    <name evidence="3" type="ORF">HG543_43465</name>
</gene>
<organism evidence="3 4">
    <name type="scientific">Pyxidicoccus fallax</name>
    <dbReference type="NCBI Taxonomy" id="394095"/>
    <lineage>
        <taxon>Bacteria</taxon>
        <taxon>Pseudomonadati</taxon>
        <taxon>Myxococcota</taxon>
        <taxon>Myxococcia</taxon>
        <taxon>Myxococcales</taxon>
        <taxon>Cystobacterineae</taxon>
        <taxon>Myxococcaceae</taxon>
        <taxon>Pyxidicoccus</taxon>
    </lineage>
</organism>
<evidence type="ECO:0000259" key="2">
    <source>
        <dbReference type="SMART" id="SM01324"/>
    </source>
</evidence>
<dbReference type="AlphaFoldDB" id="A0A848LVR8"/>
<dbReference type="EMBL" id="JABBJJ010000341">
    <property type="protein sequence ID" value="NMO21662.1"/>
    <property type="molecule type" value="Genomic_DNA"/>
</dbReference>
<evidence type="ECO:0000313" key="4">
    <source>
        <dbReference type="Proteomes" id="UP000518300"/>
    </source>
</evidence>
<protein>
    <submittedName>
        <fullName evidence="3">YARHG domain-containing protein</fullName>
    </submittedName>
</protein>
<sequence length="290" mass="31524">MKSSTGRLACLSALIVVIAAPTARAQTSCLCEVDLYPKVLLGKATPEELARCSEGRPSREDALSCMRGLSYKNVRHSEQPAESFRLGVDALVAATKDKALSKGATNLLLSSQSYLDTTVRAKVRPIMMAAGRAPLWDTLVAASDGDAAAFTRALYAYCEHYNVISELALEDVTLDQLWPPPSGMKPADARKRLSCPYGQNLLMAAAIRSLQGKVPADALSLLTPAQLRLLRNAVYARHGRVFQAKDLQDFFSQESWYQPDPAYTDARLTAEDQQHLKLIQAAEAKAGKKG</sequence>
<proteinExistence type="predicted"/>
<dbReference type="Proteomes" id="UP000518300">
    <property type="component" value="Unassembled WGS sequence"/>
</dbReference>
<feature type="signal peptide" evidence="1">
    <location>
        <begin position="1"/>
        <end position="25"/>
    </location>
</feature>
<keyword evidence="4" id="KW-1185">Reference proteome</keyword>
<dbReference type="InterPro" id="IPR025582">
    <property type="entry name" value="YARHG_dom"/>
</dbReference>
<dbReference type="SMART" id="SM01324">
    <property type="entry name" value="YARHG"/>
    <property type="match status" value="1"/>
</dbReference>
<feature type="domain" description="YARHG" evidence="2">
    <location>
        <begin position="202"/>
        <end position="284"/>
    </location>
</feature>